<comment type="caution">
    <text evidence="1">The sequence shown here is derived from an EMBL/GenBank/DDBJ whole genome shotgun (WGS) entry which is preliminary data.</text>
</comment>
<evidence type="ECO:0000313" key="1">
    <source>
        <dbReference type="EMBL" id="PIK40429.1"/>
    </source>
</evidence>
<proteinExistence type="predicted"/>
<sequence>MPAQFTSFTALLNDSGDEGHCLEGASRAEIQDLRQRLSEGCDCYNSPAPEKTVMNEINVTPRKIKFLSDLTKTLSCMVTETAPPLMTTPPSLTTPASLTTPSFSTIPETSTLGATTSSFVTEKVELVKGTGVYVTVPERTSIAPKGRKGLGVMLRKILEVLFSFDELRRGCAVGGRPKACNKQSVDVSVPLDPKRLSAAKGYSDADWASSTDDRRSISGYCFSLTKSGPLISWKSKRQPTVALSSCEAEYIALAATVQESLYLTQLLSDFREESHVKPTLIFEDNQGTIALSKDPINHQRSKHIDIRYYFIRTEVNRGKIIIHYCPTEDMIADVMTKPATKLKLEKFAKFFFGV</sequence>
<reference evidence="1 2" key="1">
    <citation type="journal article" date="2017" name="PLoS Biol.">
        <title>The sea cucumber genome provides insights into morphological evolution and visceral regeneration.</title>
        <authorList>
            <person name="Zhang X."/>
            <person name="Sun L."/>
            <person name="Yuan J."/>
            <person name="Sun Y."/>
            <person name="Gao Y."/>
            <person name="Zhang L."/>
            <person name="Li S."/>
            <person name="Dai H."/>
            <person name="Hamel J.F."/>
            <person name="Liu C."/>
            <person name="Yu Y."/>
            <person name="Liu S."/>
            <person name="Lin W."/>
            <person name="Guo K."/>
            <person name="Jin S."/>
            <person name="Xu P."/>
            <person name="Storey K.B."/>
            <person name="Huan P."/>
            <person name="Zhang T."/>
            <person name="Zhou Y."/>
            <person name="Zhang J."/>
            <person name="Lin C."/>
            <person name="Li X."/>
            <person name="Xing L."/>
            <person name="Huo D."/>
            <person name="Sun M."/>
            <person name="Wang L."/>
            <person name="Mercier A."/>
            <person name="Li F."/>
            <person name="Yang H."/>
            <person name="Xiang J."/>
        </authorList>
    </citation>
    <scope>NUCLEOTIDE SEQUENCE [LARGE SCALE GENOMIC DNA]</scope>
    <source>
        <strain evidence="1">Shaxun</strain>
        <tissue evidence="1">Muscle</tissue>
    </source>
</reference>
<evidence type="ECO:0008006" key="3">
    <source>
        <dbReference type="Google" id="ProtNLM"/>
    </source>
</evidence>
<gene>
    <name evidence="1" type="ORF">BSL78_22712</name>
</gene>
<dbReference type="PANTHER" id="PTHR11439">
    <property type="entry name" value="GAG-POL-RELATED RETROTRANSPOSON"/>
    <property type="match status" value="1"/>
</dbReference>
<name>A0A2G8JXI5_STIJA</name>
<dbReference type="Proteomes" id="UP000230750">
    <property type="component" value="Unassembled WGS sequence"/>
</dbReference>
<keyword evidence="2" id="KW-1185">Reference proteome</keyword>
<dbReference type="CDD" id="cd09272">
    <property type="entry name" value="RNase_HI_RT_Ty1"/>
    <property type="match status" value="1"/>
</dbReference>
<dbReference type="PANTHER" id="PTHR11439:SF483">
    <property type="entry name" value="PEPTIDE SYNTHASE GLIP-LIKE, PUTATIVE (AFU_ORTHOLOGUE AFUA_3G12920)-RELATED"/>
    <property type="match status" value="1"/>
</dbReference>
<accession>A0A2G8JXI5</accession>
<dbReference type="OrthoDB" id="6158475at2759"/>
<dbReference type="EMBL" id="MRZV01001124">
    <property type="protein sequence ID" value="PIK40429.1"/>
    <property type="molecule type" value="Genomic_DNA"/>
</dbReference>
<protein>
    <recommendedName>
        <fullName evidence="3">Copia protein</fullName>
    </recommendedName>
</protein>
<dbReference type="STRING" id="307972.A0A2G8JXI5"/>
<organism evidence="1 2">
    <name type="scientific">Stichopus japonicus</name>
    <name type="common">Sea cucumber</name>
    <dbReference type="NCBI Taxonomy" id="307972"/>
    <lineage>
        <taxon>Eukaryota</taxon>
        <taxon>Metazoa</taxon>
        <taxon>Echinodermata</taxon>
        <taxon>Eleutherozoa</taxon>
        <taxon>Echinozoa</taxon>
        <taxon>Holothuroidea</taxon>
        <taxon>Aspidochirotacea</taxon>
        <taxon>Aspidochirotida</taxon>
        <taxon>Stichopodidae</taxon>
        <taxon>Apostichopus</taxon>
    </lineage>
</organism>
<evidence type="ECO:0000313" key="2">
    <source>
        <dbReference type="Proteomes" id="UP000230750"/>
    </source>
</evidence>
<dbReference type="AlphaFoldDB" id="A0A2G8JXI5"/>